<dbReference type="InterPro" id="IPR029787">
    <property type="entry name" value="Nucleotide_cyclase"/>
</dbReference>
<reference evidence="2 3" key="1">
    <citation type="submission" date="2015-01" db="EMBL/GenBank/DDBJ databases">
        <title>Genome sequencing of Jeotgalibacillus soli.</title>
        <authorList>
            <person name="Goh K.M."/>
            <person name="Chan K.-G."/>
            <person name="Yaakop A.S."/>
            <person name="Ee R."/>
            <person name="Gan H.M."/>
            <person name="Chan C.S."/>
        </authorList>
    </citation>
    <scope>NUCLEOTIDE SEQUENCE [LARGE SCALE GENOMIC DNA]</scope>
    <source>
        <strain evidence="2 3">P9</strain>
    </source>
</reference>
<dbReference type="PANTHER" id="PTHR46663:SF3">
    <property type="entry name" value="SLL0267 PROTEIN"/>
    <property type="match status" value="1"/>
</dbReference>
<dbReference type="Gene3D" id="3.30.70.270">
    <property type="match status" value="1"/>
</dbReference>
<proteinExistence type="predicted"/>
<dbReference type="AlphaFoldDB" id="A0A0C2VHX1"/>
<evidence type="ECO:0000259" key="1">
    <source>
        <dbReference type="PROSITE" id="PS50887"/>
    </source>
</evidence>
<dbReference type="PROSITE" id="PS50887">
    <property type="entry name" value="GGDEF"/>
    <property type="match status" value="1"/>
</dbReference>
<name>A0A0C2VHX1_9BACL</name>
<dbReference type="Pfam" id="PF00990">
    <property type="entry name" value="GGDEF"/>
    <property type="match status" value="1"/>
</dbReference>
<dbReference type="SUPFAM" id="SSF55073">
    <property type="entry name" value="Nucleotide cyclase"/>
    <property type="match status" value="1"/>
</dbReference>
<gene>
    <name evidence="2" type="ORF">KP78_15500</name>
</gene>
<dbReference type="PANTHER" id="PTHR46663">
    <property type="entry name" value="DIGUANYLATE CYCLASE DGCT-RELATED"/>
    <property type="match status" value="1"/>
</dbReference>
<keyword evidence="3" id="KW-1185">Reference proteome</keyword>
<protein>
    <recommendedName>
        <fullName evidence="1">GGDEF domain-containing protein</fullName>
    </recommendedName>
</protein>
<comment type="caution">
    <text evidence="2">The sequence shown here is derived from an EMBL/GenBank/DDBJ whole genome shotgun (WGS) entry which is preliminary data.</text>
</comment>
<dbReference type="NCBIfam" id="TIGR00254">
    <property type="entry name" value="GGDEF"/>
    <property type="match status" value="1"/>
</dbReference>
<feature type="domain" description="GGDEF" evidence="1">
    <location>
        <begin position="1"/>
        <end position="77"/>
    </location>
</feature>
<dbReference type="STRING" id="889306.KP78_15500"/>
<dbReference type="InterPro" id="IPR052163">
    <property type="entry name" value="DGC-Regulatory_Protein"/>
</dbReference>
<dbReference type="InterPro" id="IPR000160">
    <property type="entry name" value="GGDEF_dom"/>
</dbReference>
<organism evidence="2 3">
    <name type="scientific">Jeotgalibacillus soli</name>
    <dbReference type="NCBI Taxonomy" id="889306"/>
    <lineage>
        <taxon>Bacteria</taxon>
        <taxon>Bacillati</taxon>
        <taxon>Bacillota</taxon>
        <taxon>Bacilli</taxon>
        <taxon>Bacillales</taxon>
        <taxon>Caryophanaceae</taxon>
        <taxon>Jeotgalibacillus</taxon>
    </lineage>
</organism>
<accession>A0A0C2VHX1</accession>
<dbReference type="EMBL" id="JXRP01000012">
    <property type="protein sequence ID" value="KIL48467.1"/>
    <property type="molecule type" value="Genomic_DNA"/>
</dbReference>
<sequence>MGNVQDKMELERIVQSIQQNLAHPFYVEDIEIIFSISIGISLFPSNASSAEQLLKQADSAMYQAKEAGKNNYQFYSLDLDHEYTHKLMIENG</sequence>
<evidence type="ECO:0000313" key="2">
    <source>
        <dbReference type="EMBL" id="KIL48467.1"/>
    </source>
</evidence>
<dbReference type="InterPro" id="IPR043128">
    <property type="entry name" value="Rev_trsase/Diguanyl_cyclase"/>
</dbReference>
<dbReference type="Proteomes" id="UP000031938">
    <property type="component" value="Unassembled WGS sequence"/>
</dbReference>
<evidence type="ECO:0000313" key="3">
    <source>
        <dbReference type="Proteomes" id="UP000031938"/>
    </source>
</evidence>